<sequence length="37" mass="3997">TEIGHMLSLPQRKISRVIASATKSMRKLGSADLAEAE</sequence>
<dbReference type="AlphaFoldDB" id="A0A6J4HV45"/>
<protein>
    <submittedName>
        <fullName evidence="1">Uncharacterized protein</fullName>
    </submittedName>
</protein>
<organism evidence="1">
    <name type="scientific">uncultured Chloroflexia bacterium</name>
    <dbReference type="NCBI Taxonomy" id="1672391"/>
    <lineage>
        <taxon>Bacteria</taxon>
        <taxon>Bacillati</taxon>
        <taxon>Chloroflexota</taxon>
        <taxon>Chloroflexia</taxon>
        <taxon>environmental samples</taxon>
    </lineage>
</organism>
<reference evidence="1" key="1">
    <citation type="submission" date="2020-02" db="EMBL/GenBank/DDBJ databases">
        <authorList>
            <person name="Meier V. D."/>
        </authorList>
    </citation>
    <scope>NUCLEOTIDE SEQUENCE</scope>
    <source>
        <strain evidence="1">AVDCRST_MAG93</strain>
    </source>
</reference>
<proteinExistence type="predicted"/>
<accession>A0A6J4HV45</accession>
<name>A0A6J4HV45_9CHLR</name>
<dbReference type="EMBL" id="CADCTR010000314">
    <property type="protein sequence ID" value="CAA9232689.1"/>
    <property type="molecule type" value="Genomic_DNA"/>
</dbReference>
<gene>
    <name evidence="1" type="ORF">AVDCRST_MAG93-956</name>
</gene>
<feature type="non-terminal residue" evidence="1">
    <location>
        <position position="1"/>
    </location>
</feature>
<evidence type="ECO:0000313" key="1">
    <source>
        <dbReference type="EMBL" id="CAA9232689.1"/>
    </source>
</evidence>